<dbReference type="PANTHER" id="PTHR42792">
    <property type="entry name" value="FLAGELLIN"/>
    <property type="match status" value="1"/>
</dbReference>
<dbReference type="AlphaFoldDB" id="A0A4V2WNU2"/>
<proteinExistence type="inferred from homology"/>
<dbReference type="GO" id="GO:0071973">
    <property type="term" value="P:bacterial-type flagellum-dependent cell motility"/>
    <property type="evidence" value="ECO:0007669"/>
    <property type="project" value="InterPro"/>
</dbReference>
<evidence type="ECO:0000259" key="5">
    <source>
        <dbReference type="Pfam" id="PF00700"/>
    </source>
</evidence>
<dbReference type="GO" id="GO:0009424">
    <property type="term" value="C:bacterial-type flagellum hook"/>
    <property type="evidence" value="ECO:0007669"/>
    <property type="project" value="InterPro"/>
</dbReference>
<dbReference type="GO" id="GO:0005198">
    <property type="term" value="F:structural molecule activity"/>
    <property type="evidence" value="ECO:0007669"/>
    <property type="project" value="InterPro"/>
</dbReference>
<dbReference type="InterPro" id="IPR046358">
    <property type="entry name" value="Flagellin_C"/>
</dbReference>
<gene>
    <name evidence="6" type="primary">flgL</name>
    <name evidence="6" type="ORF">E0485_12735</name>
</gene>
<reference evidence="6 7" key="1">
    <citation type="submission" date="2019-03" db="EMBL/GenBank/DDBJ databases">
        <authorList>
            <person name="Kim M.K.M."/>
        </authorList>
    </citation>
    <scope>NUCLEOTIDE SEQUENCE [LARGE SCALE GENOMIC DNA]</scope>
    <source>
        <strain evidence="6 7">18JY21-1</strain>
    </source>
</reference>
<dbReference type="Proteomes" id="UP000295418">
    <property type="component" value="Unassembled WGS sequence"/>
</dbReference>
<evidence type="ECO:0000313" key="6">
    <source>
        <dbReference type="EMBL" id="TCZ76842.1"/>
    </source>
</evidence>
<dbReference type="PANTHER" id="PTHR42792:SF1">
    <property type="entry name" value="FLAGELLAR HOOK-ASSOCIATED PROTEIN 3"/>
    <property type="match status" value="1"/>
</dbReference>
<comment type="similarity">
    <text evidence="2">Belongs to the bacterial flagellin family.</text>
</comment>
<comment type="caution">
    <text evidence="6">The sequence shown here is derived from an EMBL/GenBank/DDBJ whole genome shotgun (WGS) entry which is preliminary data.</text>
</comment>
<dbReference type="NCBIfam" id="TIGR02550">
    <property type="entry name" value="flagell_flgL"/>
    <property type="match status" value="1"/>
</dbReference>
<evidence type="ECO:0000256" key="2">
    <source>
        <dbReference type="ARBA" id="ARBA00005709"/>
    </source>
</evidence>
<evidence type="ECO:0000259" key="4">
    <source>
        <dbReference type="Pfam" id="PF00669"/>
    </source>
</evidence>
<dbReference type="InterPro" id="IPR001492">
    <property type="entry name" value="Flagellin"/>
</dbReference>
<keyword evidence="6" id="KW-0966">Cell projection</keyword>
<protein>
    <submittedName>
        <fullName evidence="6">Flagellar hook-associated protein FlgL</fullName>
    </submittedName>
</protein>
<keyword evidence="6" id="KW-0969">Cilium</keyword>
<dbReference type="EMBL" id="SKFG01000011">
    <property type="protein sequence ID" value="TCZ76842.1"/>
    <property type="molecule type" value="Genomic_DNA"/>
</dbReference>
<evidence type="ECO:0000256" key="1">
    <source>
        <dbReference type="ARBA" id="ARBA00004365"/>
    </source>
</evidence>
<keyword evidence="7" id="KW-1185">Reference proteome</keyword>
<organism evidence="6 7">
    <name type="scientific">Paenibacillus albiflavus</name>
    <dbReference type="NCBI Taxonomy" id="2545760"/>
    <lineage>
        <taxon>Bacteria</taxon>
        <taxon>Bacillati</taxon>
        <taxon>Bacillota</taxon>
        <taxon>Bacilli</taxon>
        <taxon>Bacillales</taxon>
        <taxon>Paenibacillaceae</taxon>
        <taxon>Paenibacillus</taxon>
    </lineage>
</organism>
<feature type="domain" description="Flagellin C-terminal" evidence="5">
    <location>
        <begin position="223"/>
        <end position="303"/>
    </location>
</feature>
<dbReference type="InterPro" id="IPR001029">
    <property type="entry name" value="Flagellin_N"/>
</dbReference>
<feature type="domain" description="Flagellin N-terminal" evidence="4">
    <location>
        <begin position="9"/>
        <end position="142"/>
    </location>
</feature>
<keyword evidence="6" id="KW-0282">Flagellum</keyword>
<name>A0A4V2WNU2_9BACL</name>
<dbReference type="InterPro" id="IPR013384">
    <property type="entry name" value="Flagell_FlgL"/>
</dbReference>
<dbReference type="SUPFAM" id="SSF64518">
    <property type="entry name" value="Phase 1 flagellin"/>
    <property type="match status" value="1"/>
</dbReference>
<dbReference type="Pfam" id="PF00700">
    <property type="entry name" value="Flagellin_C"/>
    <property type="match status" value="1"/>
</dbReference>
<comment type="subcellular location">
    <subcellularLocation>
        <location evidence="1">Bacterial flagellum</location>
    </subcellularLocation>
</comment>
<accession>A0A4V2WNU2</accession>
<dbReference type="Gene3D" id="1.20.1330.10">
    <property type="entry name" value="f41 fragment of flagellin, N-terminal domain"/>
    <property type="match status" value="1"/>
</dbReference>
<keyword evidence="3" id="KW-0975">Bacterial flagellum</keyword>
<evidence type="ECO:0000256" key="3">
    <source>
        <dbReference type="ARBA" id="ARBA00023143"/>
    </source>
</evidence>
<sequence length="304" mass="33494">MSLRVTQGMLHSQMLRNINNNVGRLDKYQEMQSTGRKINKPSDDAVGITYALRYRSEISMNEQYQKNLDMAKSLVEHSDTTLGQIGDVLLRVKELTVQGVNGTNLGSPMKAIATELEQLYQQMVSLGNDQLNGRYIFNGQFTDKLPYPDGVLPQDAQSDPQLINYKFAAGVTIPINITGNEVFGPPVGSAGDQGDNMFAVIKGLADAFNSDDTATASSLLVKLEQRFQKVLDVRSDVGARANRIDLIDNRLKDLDLNLNELSGKTEDADMAEVIMNLKMAENVYQASLSTGAKVIQPSLVDFLR</sequence>
<evidence type="ECO:0000313" key="7">
    <source>
        <dbReference type="Proteomes" id="UP000295418"/>
    </source>
</evidence>
<dbReference type="Pfam" id="PF00669">
    <property type="entry name" value="Flagellin_N"/>
    <property type="match status" value="1"/>
</dbReference>
<dbReference type="OrthoDB" id="9758307at2"/>